<evidence type="ECO:0000256" key="3">
    <source>
        <dbReference type="ARBA" id="ARBA00006263"/>
    </source>
</evidence>
<dbReference type="InterPro" id="IPR004485">
    <property type="entry name" value="Cobalamin_biosynth_CobD/CbiB"/>
</dbReference>
<gene>
    <name evidence="9" type="primary">cobD</name>
    <name evidence="10" type="ORF">BDD16_002886</name>
</gene>
<dbReference type="RefSeq" id="WP_310733996.1">
    <property type="nucleotide sequence ID" value="NZ_JACCFH010000001.1"/>
</dbReference>
<evidence type="ECO:0000256" key="5">
    <source>
        <dbReference type="ARBA" id="ARBA00022573"/>
    </source>
</evidence>
<comment type="similarity">
    <text evidence="3 9">Belongs to the CobD/CbiB family.</text>
</comment>
<dbReference type="GO" id="GO:0005886">
    <property type="term" value="C:plasma membrane"/>
    <property type="evidence" value="ECO:0007669"/>
    <property type="project" value="UniProtKB-SubCell"/>
</dbReference>
<dbReference type="GO" id="GO:0015420">
    <property type="term" value="F:ABC-type vitamin B12 transporter activity"/>
    <property type="evidence" value="ECO:0007669"/>
    <property type="project" value="UniProtKB-UniRule"/>
</dbReference>
<dbReference type="Pfam" id="PF03186">
    <property type="entry name" value="CobD_Cbib"/>
    <property type="match status" value="1"/>
</dbReference>
<dbReference type="AlphaFoldDB" id="A0A7Y9UKN3"/>
<proteinExistence type="inferred from homology"/>
<keyword evidence="4 9" id="KW-1003">Cell membrane</keyword>
<evidence type="ECO:0000256" key="9">
    <source>
        <dbReference type="HAMAP-Rule" id="MF_00024"/>
    </source>
</evidence>
<organism evidence="10 11">
    <name type="scientific">Sphaerotilus montanus</name>
    <dbReference type="NCBI Taxonomy" id="522889"/>
    <lineage>
        <taxon>Bacteria</taxon>
        <taxon>Pseudomonadati</taxon>
        <taxon>Pseudomonadota</taxon>
        <taxon>Betaproteobacteria</taxon>
        <taxon>Burkholderiales</taxon>
        <taxon>Sphaerotilaceae</taxon>
        <taxon>Sphaerotilus</taxon>
    </lineage>
</organism>
<comment type="caution">
    <text evidence="9">Lacks conserved residue(s) required for the propagation of feature annotation.</text>
</comment>
<comment type="pathway">
    <text evidence="2 9">Cofactor biosynthesis; adenosylcobalamin biosynthesis.</text>
</comment>
<comment type="caution">
    <text evidence="10">The sequence shown here is derived from an EMBL/GenBank/DDBJ whole genome shotgun (WGS) entry which is preliminary data.</text>
</comment>
<keyword evidence="7 9" id="KW-1133">Transmembrane helix</keyword>
<evidence type="ECO:0000256" key="1">
    <source>
        <dbReference type="ARBA" id="ARBA00004651"/>
    </source>
</evidence>
<accession>A0A7Y9UKN3</accession>
<dbReference type="PANTHER" id="PTHR34308">
    <property type="entry name" value="COBALAMIN BIOSYNTHESIS PROTEIN CBIB"/>
    <property type="match status" value="1"/>
</dbReference>
<dbReference type="HAMAP" id="MF_00024">
    <property type="entry name" value="CobD_CbiB"/>
    <property type="match status" value="1"/>
</dbReference>
<keyword evidence="10" id="KW-0436">Ligase</keyword>
<evidence type="ECO:0000313" key="10">
    <source>
        <dbReference type="EMBL" id="NYG33900.1"/>
    </source>
</evidence>
<protein>
    <recommendedName>
        <fullName evidence="9">Cobalamin biosynthesis protein CobD</fullName>
    </recommendedName>
</protein>
<dbReference type="UniPathway" id="UPA00148"/>
<comment type="function">
    <text evidence="9">Converts cobyric acid to cobinamide by the addition of aminopropanol on the F carboxylic group.</text>
</comment>
<evidence type="ECO:0000256" key="2">
    <source>
        <dbReference type="ARBA" id="ARBA00004953"/>
    </source>
</evidence>
<feature type="transmembrane region" description="Helical" evidence="9">
    <location>
        <begin position="300"/>
        <end position="321"/>
    </location>
</feature>
<dbReference type="NCBIfam" id="TIGR00380">
    <property type="entry name" value="cobal_cbiB"/>
    <property type="match status" value="1"/>
</dbReference>
<keyword evidence="11" id="KW-1185">Reference proteome</keyword>
<evidence type="ECO:0000256" key="8">
    <source>
        <dbReference type="ARBA" id="ARBA00023136"/>
    </source>
</evidence>
<evidence type="ECO:0000256" key="4">
    <source>
        <dbReference type="ARBA" id="ARBA00022475"/>
    </source>
</evidence>
<dbReference type="Proteomes" id="UP000518288">
    <property type="component" value="Unassembled WGS sequence"/>
</dbReference>
<evidence type="ECO:0000256" key="7">
    <source>
        <dbReference type="ARBA" id="ARBA00022989"/>
    </source>
</evidence>
<dbReference type="GO" id="GO:0048472">
    <property type="term" value="F:threonine-phosphate decarboxylase activity"/>
    <property type="evidence" value="ECO:0007669"/>
    <property type="project" value="InterPro"/>
</dbReference>
<dbReference type="PANTHER" id="PTHR34308:SF1">
    <property type="entry name" value="COBALAMIN BIOSYNTHESIS PROTEIN CBIB"/>
    <property type="match status" value="1"/>
</dbReference>
<dbReference type="GO" id="GO:0016874">
    <property type="term" value="F:ligase activity"/>
    <property type="evidence" value="ECO:0007669"/>
    <property type="project" value="UniProtKB-KW"/>
</dbReference>
<name>A0A7Y9UKN3_9BURK</name>
<reference evidence="10 11" key="1">
    <citation type="submission" date="2020-07" db="EMBL/GenBank/DDBJ databases">
        <title>Genomic Encyclopedia of Archaeal and Bacterial Type Strains, Phase II (KMG-II): from individual species to whole genera.</title>
        <authorList>
            <person name="Goeker M."/>
        </authorList>
    </citation>
    <scope>NUCLEOTIDE SEQUENCE [LARGE SCALE GENOMIC DNA]</scope>
    <source>
        <strain evidence="10 11">DSM 21226</strain>
    </source>
</reference>
<dbReference type="EMBL" id="JACCFH010000001">
    <property type="protein sequence ID" value="NYG33900.1"/>
    <property type="molecule type" value="Genomic_DNA"/>
</dbReference>
<sequence length="322" mass="34656">MTLTALATDPAPWPVLQAGALLLAWALDRCFGEPPNAWHPVAWLGSVLGPVGRRVRAWPPRAAFVGGALVWCALAAGLVAGAWALQDWLRTLPAWLAVPLLALLLKPLFAARMLCDEVRAVEAALQQGLDAGRARLAWLVSRDVRQLTAAQVRESAIETLAENLNDSVIAPLAWFAVAGLPGAVLYRFANTADAMWGYRGAWEWAGKWAARADDALSWPTARVTALLLRPAWRRADWVQLRGEAARTPSPNGGWPMGAMALRLDICLGKPGVYALHPRGRAPEAADVDTALRHAQSAVRWWMTMLAGGWLGWALMGAAGGLA</sequence>
<evidence type="ECO:0000313" key="11">
    <source>
        <dbReference type="Proteomes" id="UP000518288"/>
    </source>
</evidence>
<keyword evidence="5 9" id="KW-0169">Cobalamin biosynthesis</keyword>
<comment type="subcellular location">
    <subcellularLocation>
        <location evidence="1 9">Cell membrane</location>
        <topology evidence="1 9">Multi-pass membrane protein</topology>
    </subcellularLocation>
</comment>
<keyword evidence="6 9" id="KW-0812">Transmembrane</keyword>
<keyword evidence="8 9" id="KW-0472">Membrane</keyword>
<dbReference type="GO" id="GO:0009236">
    <property type="term" value="P:cobalamin biosynthetic process"/>
    <property type="evidence" value="ECO:0007669"/>
    <property type="project" value="UniProtKB-UniRule"/>
</dbReference>
<evidence type="ECO:0000256" key="6">
    <source>
        <dbReference type="ARBA" id="ARBA00022692"/>
    </source>
</evidence>
<feature type="transmembrane region" description="Helical" evidence="9">
    <location>
        <begin position="62"/>
        <end position="86"/>
    </location>
</feature>